<name>A0AAP0QGN1_9ROSI</name>
<dbReference type="EMBL" id="JBCGBO010000006">
    <property type="protein sequence ID" value="KAK9194097.1"/>
    <property type="molecule type" value="Genomic_DNA"/>
</dbReference>
<sequence length="70" mass="8231">MPLYSKILTVAANCCRLWFSGAGCVQYDLRLYVKELVEQNFKRHRDSKQEEHLGVGNGAIYFWFCWTILI</sequence>
<evidence type="ECO:0000313" key="2">
    <source>
        <dbReference type="Proteomes" id="UP001428341"/>
    </source>
</evidence>
<dbReference type="AlphaFoldDB" id="A0AAP0QGN1"/>
<evidence type="ECO:0000313" key="1">
    <source>
        <dbReference type="EMBL" id="KAK9194097.1"/>
    </source>
</evidence>
<gene>
    <name evidence="1" type="ORF">WN944_004799</name>
</gene>
<keyword evidence="2" id="KW-1185">Reference proteome</keyword>
<accession>A0AAP0QGN1</accession>
<proteinExistence type="predicted"/>
<dbReference type="Proteomes" id="UP001428341">
    <property type="component" value="Unassembled WGS sequence"/>
</dbReference>
<protein>
    <submittedName>
        <fullName evidence="1">Uncharacterized protein</fullName>
    </submittedName>
</protein>
<organism evidence="1 2">
    <name type="scientific">Citrus x changshan-huyou</name>
    <dbReference type="NCBI Taxonomy" id="2935761"/>
    <lineage>
        <taxon>Eukaryota</taxon>
        <taxon>Viridiplantae</taxon>
        <taxon>Streptophyta</taxon>
        <taxon>Embryophyta</taxon>
        <taxon>Tracheophyta</taxon>
        <taxon>Spermatophyta</taxon>
        <taxon>Magnoliopsida</taxon>
        <taxon>eudicotyledons</taxon>
        <taxon>Gunneridae</taxon>
        <taxon>Pentapetalae</taxon>
        <taxon>rosids</taxon>
        <taxon>malvids</taxon>
        <taxon>Sapindales</taxon>
        <taxon>Rutaceae</taxon>
        <taxon>Aurantioideae</taxon>
        <taxon>Citrus</taxon>
    </lineage>
</organism>
<comment type="caution">
    <text evidence="1">The sequence shown here is derived from an EMBL/GenBank/DDBJ whole genome shotgun (WGS) entry which is preliminary data.</text>
</comment>
<reference evidence="1 2" key="1">
    <citation type="submission" date="2024-05" db="EMBL/GenBank/DDBJ databases">
        <title>Haplotype-resolved chromosome-level genome assembly of Huyou (Citrus changshanensis).</title>
        <authorList>
            <person name="Miao C."/>
            <person name="Chen W."/>
            <person name="Wu Y."/>
            <person name="Wang L."/>
            <person name="Zhao S."/>
            <person name="Grierson D."/>
            <person name="Xu C."/>
            <person name="Chen K."/>
        </authorList>
    </citation>
    <scope>NUCLEOTIDE SEQUENCE [LARGE SCALE GENOMIC DNA]</scope>
    <source>
        <strain evidence="1">01-14</strain>
        <tissue evidence="1">Leaf</tissue>
    </source>
</reference>